<dbReference type="InterPro" id="IPR002898">
    <property type="entry name" value="MotA_ExbB_proton_chnl"/>
</dbReference>
<evidence type="ECO:0000256" key="3">
    <source>
        <dbReference type="ARBA" id="ARBA00022692"/>
    </source>
</evidence>
<dbReference type="PANTHER" id="PTHR30625">
    <property type="entry name" value="PROTEIN TOLQ"/>
    <property type="match status" value="1"/>
</dbReference>
<evidence type="ECO:0000256" key="6">
    <source>
        <dbReference type="RuleBase" id="RU004057"/>
    </source>
</evidence>
<protein>
    <submittedName>
        <fullName evidence="9">Biopolymer transport protein ExbB</fullName>
    </submittedName>
</protein>
<evidence type="ECO:0000256" key="5">
    <source>
        <dbReference type="ARBA" id="ARBA00023136"/>
    </source>
</evidence>
<keyword evidence="5 7" id="KW-0472">Membrane</keyword>
<dbReference type="EMBL" id="AP024714">
    <property type="protein sequence ID" value="BCX81229.1"/>
    <property type="molecule type" value="Genomic_DNA"/>
</dbReference>
<gene>
    <name evidence="9" type="ORF">MIT9_P0807</name>
</gene>
<evidence type="ECO:0000256" key="1">
    <source>
        <dbReference type="ARBA" id="ARBA00004651"/>
    </source>
</evidence>
<keyword evidence="4 7" id="KW-1133">Transmembrane helix</keyword>
<evidence type="ECO:0000256" key="4">
    <source>
        <dbReference type="ARBA" id="ARBA00022989"/>
    </source>
</evidence>
<evidence type="ECO:0000313" key="9">
    <source>
        <dbReference type="EMBL" id="BCX81229.1"/>
    </source>
</evidence>
<feature type="transmembrane region" description="Helical" evidence="7">
    <location>
        <begin position="12"/>
        <end position="31"/>
    </location>
</feature>
<accession>A0AAU9C9R4</accession>
<dbReference type="RefSeq" id="WP_317706163.1">
    <property type="nucleotide sequence ID" value="NZ_AP024714.1"/>
</dbReference>
<keyword evidence="2" id="KW-1003">Cell membrane</keyword>
<feature type="transmembrane region" description="Helical" evidence="7">
    <location>
        <begin position="127"/>
        <end position="148"/>
    </location>
</feature>
<comment type="similarity">
    <text evidence="6">Belongs to the exbB/tolQ family.</text>
</comment>
<sequence>MADGLWTLFDRGGSLLWVILALSCLLWTLILERLDFLRRLWPRLHCRILQNWRPPMKPAVAERKRQAVLLQAEVRLAAPLVLIDALTQALPLLGLLGTVTGMIKVFDVLTVFGTANARAMAAGISEALITTLAGLVTALSGLWLASYLRQRARAERDRLALELSGED</sequence>
<dbReference type="Proteomes" id="UP001321825">
    <property type="component" value="Chromosome"/>
</dbReference>
<organism evidence="9 10">
    <name type="scientific">Methylomarinovum caldicuralii</name>
    <dbReference type="NCBI Taxonomy" id="438856"/>
    <lineage>
        <taxon>Bacteria</taxon>
        <taxon>Pseudomonadati</taxon>
        <taxon>Pseudomonadota</taxon>
        <taxon>Gammaproteobacteria</taxon>
        <taxon>Methylococcales</taxon>
        <taxon>Methylothermaceae</taxon>
        <taxon>Methylomarinovum</taxon>
    </lineage>
</organism>
<keyword evidence="3 7" id="KW-0812">Transmembrane</keyword>
<dbReference type="InterPro" id="IPR050790">
    <property type="entry name" value="ExbB/TolQ_transport"/>
</dbReference>
<evidence type="ECO:0000256" key="7">
    <source>
        <dbReference type="SAM" id="Phobius"/>
    </source>
</evidence>
<proteinExistence type="inferred from homology"/>
<dbReference type="Pfam" id="PF01618">
    <property type="entry name" value="MotA_ExbB"/>
    <property type="match status" value="1"/>
</dbReference>
<dbReference type="AlphaFoldDB" id="A0AAU9C9R4"/>
<keyword evidence="6" id="KW-0653">Protein transport</keyword>
<evidence type="ECO:0000313" key="10">
    <source>
        <dbReference type="Proteomes" id="UP001321825"/>
    </source>
</evidence>
<dbReference type="PANTHER" id="PTHR30625:SF18">
    <property type="entry name" value="TONB2 ENERGY TRANSDUCTION SYSTEM INNER MEMBRANE COMPONENT EXBB"/>
    <property type="match status" value="1"/>
</dbReference>
<keyword evidence="6" id="KW-0813">Transport</keyword>
<feature type="transmembrane region" description="Helical" evidence="7">
    <location>
        <begin position="92"/>
        <end position="115"/>
    </location>
</feature>
<name>A0AAU9C9R4_9GAMM</name>
<dbReference type="GO" id="GO:0005886">
    <property type="term" value="C:plasma membrane"/>
    <property type="evidence" value="ECO:0007669"/>
    <property type="project" value="UniProtKB-SubCell"/>
</dbReference>
<evidence type="ECO:0000259" key="8">
    <source>
        <dbReference type="Pfam" id="PF01618"/>
    </source>
</evidence>
<keyword evidence="10" id="KW-1185">Reference proteome</keyword>
<dbReference type="GO" id="GO:0017038">
    <property type="term" value="P:protein import"/>
    <property type="evidence" value="ECO:0007669"/>
    <property type="project" value="TreeGrafter"/>
</dbReference>
<comment type="subcellular location">
    <subcellularLocation>
        <location evidence="1">Cell membrane</location>
        <topology evidence="1">Multi-pass membrane protein</topology>
    </subcellularLocation>
    <subcellularLocation>
        <location evidence="6">Membrane</location>
        <topology evidence="6">Multi-pass membrane protein</topology>
    </subcellularLocation>
</comment>
<feature type="domain" description="MotA/TolQ/ExbB proton channel" evidence="8">
    <location>
        <begin position="57"/>
        <end position="158"/>
    </location>
</feature>
<dbReference type="KEGG" id="mcau:MIT9_P0807"/>
<evidence type="ECO:0000256" key="2">
    <source>
        <dbReference type="ARBA" id="ARBA00022475"/>
    </source>
</evidence>
<reference evidence="10" key="1">
    <citation type="journal article" date="2024" name="Int. J. Syst. Evol. Microbiol.">
        <title>Methylomarinovum tepidoasis sp. nov., a moderately thermophilic methanotroph of the family Methylothermaceae isolated from a deep-sea hydrothermal field.</title>
        <authorList>
            <person name="Hirayama H."/>
            <person name="Takaki Y."/>
            <person name="Abe M."/>
            <person name="Miyazaki M."/>
            <person name="Uematsu K."/>
            <person name="Matsui Y."/>
            <person name="Takai K."/>
        </authorList>
    </citation>
    <scope>NUCLEOTIDE SEQUENCE [LARGE SCALE GENOMIC DNA]</scope>
    <source>
        <strain evidence="10">IT-9</strain>
    </source>
</reference>